<feature type="transmembrane region" description="Helical" evidence="9">
    <location>
        <begin position="31"/>
        <end position="52"/>
    </location>
</feature>
<dbReference type="GO" id="GO:1902600">
    <property type="term" value="P:proton transmembrane transport"/>
    <property type="evidence" value="ECO:0007669"/>
    <property type="project" value="InterPro"/>
</dbReference>
<keyword evidence="12" id="KW-1185">Reference proteome</keyword>
<feature type="domain" description="PTS EIIA type-2" evidence="10">
    <location>
        <begin position="585"/>
        <end position="727"/>
    </location>
</feature>
<keyword evidence="8 9" id="KW-0472">Membrane</keyword>
<evidence type="ECO:0000256" key="2">
    <source>
        <dbReference type="ARBA" id="ARBA00022448"/>
    </source>
</evidence>
<dbReference type="Pfam" id="PF02254">
    <property type="entry name" value="TrkA_N"/>
    <property type="match status" value="1"/>
</dbReference>
<dbReference type="GO" id="GO:0015297">
    <property type="term" value="F:antiporter activity"/>
    <property type="evidence" value="ECO:0007669"/>
    <property type="project" value="UniProtKB-KW"/>
</dbReference>
<dbReference type="KEGG" id="mff:MFFC18_48430"/>
<dbReference type="Gene3D" id="1.20.1530.20">
    <property type="match status" value="1"/>
</dbReference>
<evidence type="ECO:0000256" key="4">
    <source>
        <dbReference type="ARBA" id="ARBA00022475"/>
    </source>
</evidence>
<evidence type="ECO:0000256" key="9">
    <source>
        <dbReference type="SAM" id="Phobius"/>
    </source>
</evidence>
<feature type="transmembrane region" description="Helical" evidence="9">
    <location>
        <begin position="275"/>
        <end position="293"/>
    </location>
</feature>
<evidence type="ECO:0000256" key="6">
    <source>
        <dbReference type="ARBA" id="ARBA00022989"/>
    </source>
</evidence>
<dbReference type="Pfam" id="PF00359">
    <property type="entry name" value="PTS_EIIA_2"/>
    <property type="match status" value="1"/>
</dbReference>
<evidence type="ECO:0000259" key="10">
    <source>
        <dbReference type="PROSITE" id="PS51094"/>
    </source>
</evidence>
<feature type="transmembrane region" description="Helical" evidence="9">
    <location>
        <begin position="6"/>
        <end position="24"/>
    </location>
</feature>
<dbReference type="PROSITE" id="PS51094">
    <property type="entry name" value="PTS_EIIA_TYPE_2"/>
    <property type="match status" value="1"/>
</dbReference>
<proteinExistence type="predicted"/>
<accession>A0A5B9PHZ7</accession>
<gene>
    <name evidence="11" type="primary">nhaP2</name>
    <name evidence="11" type="ORF">MFFC18_48430</name>
</gene>
<dbReference type="InterPro" id="IPR002178">
    <property type="entry name" value="PTS_EIIA_type-2_dom"/>
</dbReference>
<feature type="transmembrane region" description="Helical" evidence="9">
    <location>
        <begin position="363"/>
        <end position="387"/>
    </location>
</feature>
<feature type="transmembrane region" description="Helical" evidence="9">
    <location>
        <begin position="332"/>
        <end position="351"/>
    </location>
</feature>
<evidence type="ECO:0000256" key="1">
    <source>
        <dbReference type="ARBA" id="ARBA00004651"/>
    </source>
</evidence>
<organism evidence="11 12">
    <name type="scientific">Mariniblastus fucicola</name>
    <dbReference type="NCBI Taxonomy" id="980251"/>
    <lineage>
        <taxon>Bacteria</taxon>
        <taxon>Pseudomonadati</taxon>
        <taxon>Planctomycetota</taxon>
        <taxon>Planctomycetia</taxon>
        <taxon>Pirellulales</taxon>
        <taxon>Pirellulaceae</taxon>
        <taxon>Mariniblastus</taxon>
    </lineage>
</organism>
<reference evidence="11 12" key="1">
    <citation type="submission" date="2019-08" db="EMBL/GenBank/DDBJ databases">
        <title>Deep-cultivation of Planctomycetes and their phenomic and genomic characterization uncovers novel biology.</title>
        <authorList>
            <person name="Wiegand S."/>
            <person name="Jogler M."/>
            <person name="Boedeker C."/>
            <person name="Pinto D."/>
            <person name="Vollmers J."/>
            <person name="Rivas-Marin E."/>
            <person name="Kohn T."/>
            <person name="Peeters S.H."/>
            <person name="Heuer A."/>
            <person name="Rast P."/>
            <person name="Oberbeckmann S."/>
            <person name="Bunk B."/>
            <person name="Jeske O."/>
            <person name="Meyerdierks A."/>
            <person name="Storesund J.E."/>
            <person name="Kallscheuer N."/>
            <person name="Luecker S."/>
            <person name="Lage O.M."/>
            <person name="Pohl T."/>
            <person name="Merkel B.J."/>
            <person name="Hornburger P."/>
            <person name="Mueller R.-W."/>
            <person name="Bruemmer F."/>
            <person name="Labrenz M."/>
            <person name="Spormann A.M."/>
            <person name="Op den Camp H."/>
            <person name="Overmann J."/>
            <person name="Amann R."/>
            <person name="Jetten M.S.M."/>
            <person name="Mascher T."/>
            <person name="Medema M.H."/>
            <person name="Devos D.P."/>
            <person name="Kaster A.-K."/>
            <person name="Ovreas L."/>
            <person name="Rohde M."/>
            <person name="Galperin M.Y."/>
            <person name="Jogler C."/>
        </authorList>
    </citation>
    <scope>NUCLEOTIDE SEQUENCE [LARGE SCALE GENOMIC DNA]</scope>
    <source>
        <strain evidence="11 12">FC18</strain>
    </source>
</reference>
<keyword evidence="3" id="KW-0050">Antiport</keyword>
<evidence type="ECO:0000256" key="7">
    <source>
        <dbReference type="ARBA" id="ARBA00023065"/>
    </source>
</evidence>
<dbReference type="InterPro" id="IPR036291">
    <property type="entry name" value="NAD(P)-bd_dom_sf"/>
</dbReference>
<feature type="transmembrane region" description="Helical" evidence="9">
    <location>
        <begin position="151"/>
        <end position="176"/>
    </location>
</feature>
<dbReference type="RefSeq" id="WP_075084436.1">
    <property type="nucleotide sequence ID" value="NZ_CP042912.1"/>
</dbReference>
<dbReference type="InterPro" id="IPR006153">
    <property type="entry name" value="Cation/H_exchanger_TM"/>
</dbReference>
<keyword evidence="6 9" id="KW-1133">Transmembrane helix</keyword>
<dbReference type="Proteomes" id="UP000322214">
    <property type="component" value="Chromosome"/>
</dbReference>
<dbReference type="OrthoDB" id="570124at2"/>
<dbReference type="PANTHER" id="PTHR32507:SF0">
    <property type="entry name" value="NA(+)_H(+) ANTIPORTER 2-RELATED"/>
    <property type="match status" value="1"/>
</dbReference>
<dbReference type="EMBL" id="CP042912">
    <property type="protein sequence ID" value="QEG24920.1"/>
    <property type="molecule type" value="Genomic_DNA"/>
</dbReference>
<feature type="transmembrane region" description="Helical" evidence="9">
    <location>
        <begin position="90"/>
        <end position="109"/>
    </location>
</feature>
<dbReference type="SUPFAM" id="SSF51735">
    <property type="entry name" value="NAD(P)-binding Rossmann-fold domains"/>
    <property type="match status" value="1"/>
</dbReference>
<feature type="transmembrane region" description="Helical" evidence="9">
    <location>
        <begin position="300"/>
        <end position="320"/>
    </location>
</feature>
<sequence>MHSHELLLTFTTAAALGVGLFTLARYLRVSAIVILLIGGVIAGPQVLGIVNPESLGDGLGTIISLAVAIILFEGGLTLDLKGYRTVSKEIWRVLTIGVLVTWLGTALLLNLLFRFNWPFCFLAASLIIVTGPTVIGPLLHRIRVNSRLHHILHWEGVLIDPIGVFIALLSFEYFVSTDGSHQPVLTDFLLRFAAGALLGVAFGYLLDFLLRREWISRDHTNIFVLAMAMLNFAIADQIISECGLLSVTVAGLVLGSLKTPQLRGIVSYKVELKDFLIGLLFVLLAANLDLHAFLDYGWKLVAVVAGIMLIIRPLNIFGSMQGTSLDQNEKLFLSWIAPRGIVAASMASVFAHELKQSGVENAIFLETFAYSVIAGTVIVQGFTAGVVGRYLGVVQPDPTGWVIVGAHSIARQVAGFFARHGVDVVLIDTNARDVRSARREGLAAISEDAMLLNPDDHVELYECGNMLALTSNPDLNRMLCRRWTELIDGATFRWEKNGYETEDNRHLLVGSRIWDGLPLNRWVQAESTAPTLQIKNGGNEQSPDASQIMLTLRGKTVVPGTPAEIRSDDEEWLVFQPEKEASFELPLTKDNVQFSSQTNLLELYREMLLHLKSQLPSIDPEQLLSEMWKHEDDYASLLGHGVALPHSRTSDVIEPIVMVTRLQDEIACPLTGLPVEIVFMLLSPDGNPEEHLTQLSHIAHLVGTEQQRQRILHASNHSELFQTIESSV</sequence>
<dbReference type="GO" id="GO:0006813">
    <property type="term" value="P:potassium ion transport"/>
    <property type="evidence" value="ECO:0007669"/>
    <property type="project" value="InterPro"/>
</dbReference>
<dbReference type="PANTHER" id="PTHR32507">
    <property type="entry name" value="NA(+)/H(+) ANTIPORTER 1"/>
    <property type="match status" value="1"/>
</dbReference>
<keyword evidence="5 9" id="KW-0812">Transmembrane</keyword>
<feature type="transmembrane region" description="Helical" evidence="9">
    <location>
        <begin position="222"/>
        <end position="255"/>
    </location>
</feature>
<dbReference type="SUPFAM" id="SSF55804">
    <property type="entry name" value="Phoshotransferase/anion transport protein"/>
    <property type="match status" value="1"/>
</dbReference>
<dbReference type="STRING" id="980251.GCA_001642875_01634"/>
<feature type="transmembrane region" description="Helical" evidence="9">
    <location>
        <begin position="58"/>
        <end position="78"/>
    </location>
</feature>
<comment type="subcellular location">
    <subcellularLocation>
        <location evidence="1">Cell membrane</location>
        <topology evidence="1">Multi-pass membrane protein</topology>
    </subcellularLocation>
</comment>
<name>A0A5B9PHZ7_9BACT</name>
<keyword evidence="4" id="KW-1003">Cell membrane</keyword>
<feature type="transmembrane region" description="Helical" evidence="9">
    <location>
        <begin position="115"/>
        <end position="139"/>
    </location>
</feature>
<dbReference type="Gene3D" id="3.40.930.10">
    <property type="entry name" value="Mannitol-specific EII, Chain A"/>
    <property type="match status" value="1"/>
</dbReference>
<dbReference type="Pfam" id="PF00999">
    <property type="entry name" value="Na_H_Exchanger"/>
    <property type="match status" value="1"/>
</dbReference>
<protein>
    <submittedName>
        <fullName evidence="11">K(+)/H(+) antiporter NhaP2</fullName>
    </submittedName>
</protein>
<dbReference type="InterPro" id="IPR003148">
    <property type="entry name" value="RCK_N"/>
</dbReference>
<evidence type="ECO:0000256" key="5">
    <source>
        <dbReference type="ARBA" id="ARBA00022692"/>
    </source>
</evidence>
<evidence type="ECO:0000256" key="3">
    <source>
        <dbReference type="ARBA" id="ARBA00022449"/>
    </source>
</evidence>
<evidence type="ECO:0000313" key="12">
    <source>
        <dbReference type="Proteomes" id="UP000322214"/>
    </source>
</evidence>
<evidence type="ECO:0000313" key="11">
    <source>
        <dbReference type="EMBL" id="QEG24920.1"/>
    </source>
</evidence>
<keyword evidence="7" id="KW-0406">Ion transport</keyword>
<dbReference type="AlphaFoldDB" id="A0A5B9PHZ7"/>
<evidence type="ECO:0000256" key="8">
    <source>
        <dbReference type="ARBA" id="ARBA00023136"/>
    </source>
</evidence>
<dbReference type="Gene3D" id="3.40.50.720">
    <property type="entry name" value="NAD(P)-binding Rossmann-like Domain"/>
    <property type="match status" value="1"/>
</dbReference>
<dbReference type="InterPro" id="IPR038770">
    <property type="entry name" value="Na+/solute_symporter_sf"/>
</dbReference>
<dbReference type="InterPro" id="IPR016152">
    <property type="entry name" value="PTrfase/Anion_transptr"/>
</dbReference>
<keyword evidence="2" id="KW-0813">Transport</keyword>
<dbReference type="GO" id="GO:0005886">
    <property type="term" value="C:plasma membrane"/>
    <property type="evidence" value="ECO:0007669"/>
    <property type="project" value="UniProtKB-SubCell"/>
</dbReference>
<feature type="transmembrane region" description="Helical" evidence="9">
    <location>
        <begin position="188"/>
        <end position="210"/>
    </location>
</feature>